<evidence type="ECO:0000256" key="2">
    <source>
        <dbReference type="ARBA" id="ARBA00022670"/>
    </source>
</evidence>
<reference evidence="6" key="1">
    <citation type="submission" date="2021-06" db="EMBL/GenBank/DDBJ databases">
        <authorList>
            <person name="Hodson N. C."/>
            <person name="Mongue J. A."/>
            <person name="Jaron S. K."/>
        </authorList>
    </citation>
    <scope>NUCLEOTIDE SEQUENCE</scope>
</reference>
<keyword evidence="1" id="KW-0121">Carboxypeptidase</keyword>
<dbReference type="Pfam" id="PF00450">
    <property type="entry name" value="Peptidase_S10"/>
    <property type="match status" value="1"/>
</dbReference>
<dbReference type="PANTHER" id="PTHR11802:SF472">
    <property type="entry name" value="SERINE CARBOXYPEPTIDASE CPVL-RELATED"/>
    <property type="match status" value="1"/>
</dbReference>
<keyword evidence="3" id="KW-0732">Signal</keyword>
<gene>
    <name evidence="6" type="ORF">AFUS01_LOCUS7389</name>
</gene>
<name>A0A8J2NTP7_9HEXA</name>
<dbReference type="GO" id="GO:0004185">
    <property type="term" value="F:serine-type carboxypeptidase activity"/>
    <property type="evidence" value="ECO:0007669"/>
    <property type="project" value="InterPro"/>
</dbReference>
<dbReference type="PANTHER" id="PTHR11802">
    <property type="entry name" value="SERINE PROTEASE FAMILY S10 SERINE CARBOXYPEPTIDASE"/>
    <property type="match status" value="1"/>
</dbReference>
<dbReference type="Proteomes" id="UP000708208">
    <property type="component" value="Unassembled WGS sequence"/>
</dbReference>
<evidence type="ECO:0000256" key="3">
    <source>
        <dbReference type="ARBA" id="ARBA00022729"/>
    </source>
</evidence>
<comment type="caution">
    <text evidence="6">The sequence shown here is derived from an EMBL/GenBank/DDBJ whole genome shotgun (WGS) entry which is preliminary data.</text>
</comment>
<keyword evidence="4" id="KW-0378">Hydrolase</keyword>
<dbReference type="GO" id="GO:0006508">
    <property type="term" value="P:proteolysis"/>
    <property type="evidence" value="ECO:0007669"/>
    <property type="project" value="UniProtKB-KW"/>
</dbReference>
<evidence type="ECO:0008006" key="8">
    <source>
        <dbReference type="Google" id="ProtNLM"/>
    </source>
</evidence>
<accession>A0A8J2NTP7</accession>
<keyword evidence="7" id="KW-1185">Reference proteome</keyword>
<evidence type="ECO:0000313" key="6">
    <source>
        <dbReference type="EMBL" id="CAG7717962.1"/>
    </source>
</evidence>
<feature type="non-terminal residue" evidence="6">
    <location>
        <position position="1"/>
    </location>
</feature>
<evidence type="ECO:0000256" key="4">
    <source>
        <dbReference type="ARBA" id="ARBA00022801"/>
    </source>
</evidence>
<evidence type="ECO:0000313" key="7">
    <source>
        <dbReference type="Proteomes" id="UP000708208"/>
    </source>
</evidence>
<proteinExistence type="predicted"/>
<organism evidence="6 7">
    <name type="scientific">Allacma fusca</name>
    <dbReference type="NCBI Taxonomy" id="39272"/>
    <lineage>
        <taxon>Eukaryota</taxon>
        <taxon>Metazoa</taxon>
        <taxon>Ecdysozoa</taxon>
        <taxon>Arthropoda</taxon>
        <taxon>Hexapoda</taxon>
        <taxon>Collembola</taxon>
        <taxon>Symphypleona</taxon>
        <taxon>Sminthuridae</taxon>
        <taxon>Allacma</taxon>
    </lineage>
</organism>
<dbReference type="OrthoDB" id="443318at2759"/>
<keyword evidence="2" id="KW-0645">Protease</keyword>
<evidence type="ECO:0000256" key="5">
    <source>
        <dbReference type="ARBA" id="ARBA00023180"/>
    </source>
</evidence>
<dbReference type="InterPro" id="IPR001563">
    <property type="entry name" value="Peptidase_S10"/>
</dbReference>
<dbReference type="EMBL" id="CAJVCH010049896">
    <property type="protein sequence ID" value="CAG7717962.1"/>
    <property type="molecule type" value="Genomic_DNA"/>
</dbReference>
<sequence length="153" mass="17598">DNLELKEQNHTWAKTHTLIYIDTPVGAGFSFTDKEDGLASSSQDEDEEIYEAMKQIYTLFPEYQTRDLYFAGASYAGRVIPKMMETFEEKGKIDGFQFNVKGVIIGSPWIAPKLQVKFSDVLLHMGLIDENQSEMFSLEEQKLVELMDLNNKW</sequence>
<evidence type="ECO:0000256" key="1">
    <source>
        <dbReference type="ARBA" id="ARBA00022645"/>
    </source>
</evidence>
<keyword evidence="5" id="KW-0325">Glycoprotein</keyword>
<protein>
    <recommendedName>
        <fullName evidence="8">Serine carboxypeptidase</fullName>
    </recommendedName>
</protein>
<dbReference type="AlphaFoldDB" id="A0A8J2NTP7"/>